<dbReference type="Proteomes" id="UP000199656">
    <property type="component" value="Unassembled WGS sequence"/>
</dbReference>
<dbReference type="PANTHER" id="PTHR11941:SF54">
    <property type="entry name" value="ENOYL-COA HYDRATASE, MITOCHONDRIAL"/>
    <property type="match status" value="1"/>
</dbReference>
<name>A0A1H3X264_9BACT</name>
<dbReference type="GO" id="GO:0006635">
    <property type="term" value="P:fatty acid beta-oxidation"/>
    <property type="evidence" value="ECO:0007669"/>
    <property type="project" value="TreeGrafter"/>
</dbReference>
<dbReference type="EMBL" id="FNRL01000001">
    <property type="protein sequence ID" value="SDZ93340.1"/>
    <property type="molecule type" value="Genomic_DNA"/>
</dbReference>
<dbReference type="Pfam" id="PF00378">
    <property type="entry name" value="ECH_1"/>
    <property type="match status" value="1"/>
</dbReference>
<keyword evidence="5" id="KW-0443">Lipid metabolism</keyword>
<comment type="catalytic activity">
    <reaction evidence="7">
        <text>a (3S)-3-hydroxyacyl-CoA = a (2E)-enoyl-CoA + H2O</text>
        <dbReference type="Rhea" id="RHEA:16105"/>
        <dbReference type="ChEBI" id="CHEBI:15377"/>
        <dbReference type="ChEBI" id="CHEBI:57318"/>
        <dbReference type="ChEBI" id="CHEBI:58856"/>
        <dbReference type="EC" id="4.2.1.17"/>
    </reaction>
</comment>
<gene>
    <name evidence="10" type="ORF">SAMN05660909_00217</name>
</gene>
<keyword evidence="6" id="KW-0456">Lyase</keyword>
<dbReference type="FunFam" id="3.90.226.10:FF:000019">
    <property type="entry name" value="Enoyl-CoA hydratase, mitochondrial"/>
    <property type="match status" value="1"/>
</dbReference>
<evidence type="ECO:0000256" key="2">
    <source>
        <dbReference type="ARBA" id="ARBA00005254"/>
    </source>
</evidence>
<dbReference type="Gene3D" id="1.10.12.10">
    <property type="entry name" value="Lyase 2-enoyl-coa Hydratase, Chain A, domain 2"/>
    <property type="match status" value="1"/>
</dbReference>
<evidence type="ECO:0000256" key="6">
    <source>
        <dbReference type="ARBA" id="ARBA00023239"/>
    </source>
</evidence>
<keyword evidence="9" id="KW-0812">Transmembrane</keyword>
<keyword evidence="4" id="KW-0276">Fatty acid metabolism</keyword>
<evidence type="ECO:0000313" key="10">
    <source>
        <dbReference type="EMBL" id="SDZ93340.1"/>
    </source>
</evidence>
<evidence type="ECO:0000256" key="5">
    <source>
        <dbReference type="ARBA" id="ARBA00023098"/>
    </source>
</evidence>
<evidence type="ECO:0000256" key="4">
    <source>
        <dbReference type="ARBA" id="ARBA00022832"/>
    </source>
</evidence>
<evidence type="ECO:0000313" key="11">
    <source>
        <dbReference type="Proteomes" id="UP000199656"/>
    </source>
</evidence>
<feature type="transmembrane region" description="Helical" evidence="9">
    <location>
        <begin position="13"/>
        <end position="43"/>
    </location>
</feature>
<keyword evidence="9" id="KW-0472">Membrane</keyword>
<comment type="similarity">
    <text evidence="2">Belongs to the enoyl-CoA hydratase/isomerase family.</text>
</comment>
<keyword evidence="9" id="KW-1133">Transmembrane helix</keyword>
<dbReference type="FunFam" id="1.10.12.10:FF:000001">
    <property type="entry name" value="Probable enoyl-CoA hydratase, mitochondrial"/>
    <property type="match status" value="1"/>
</dbReference>
<evidence type="ECO:0000256" key="7">
    <source>
        <dbReference type="ARBA" id="ARBA00023709"/>
    </source>
</evidence>
<dbReference type="STRING" id="408074.SAMN05660909_00217"/>
<dbReference type="AlphaFoldDB" id="A0A1H3X264"/>
<dbReference type="InterPro" id="IPR029045">
    <property type="entry name" value="ClpP/crotonase-like_dom_sf"/>
</dbReference>
<protein>
    <recommendedName>
        <fullName evidence="3">enoyl-CoA hydratase</fullName>
        <ecNumber evidence="3">4.2.1.17</ecNumber>
    </recommendedName>
</protein>
<accession>A0A1H3X264</accession>
<organism evidence="10 11">
    <name type="scientific">Chitinophaga terrae</name>
    <name type="common">ex Kim and Jung 2007</name>
    <dbReference type="NCBI Taxonomy" id="408074"/>
    <lineage>
        <taxon>Bacteria</taxon>
        <taxon>Pseudomonadati</taxon>
        <taxon>Bacteroidota</taxon>
        <taxon>Chitinophagia</taxon>
        <taxon>Chitinophagales</taxon>
        <taxon>Chitinophagaceae</taxon>
        <taxon>Chitinophaga</taxon>
    </lineage>
</organism>
<dbReference type="Gene3D" id="3.90.226.10">
    <property type="entry name" value="2-enoyl-CoA Hydratase, Chain A, domain 1"/>
    <property type="match status" value="1"/>
</dbReference>
<dbReference type="CDD" id="cd06558">
    <property type="entry name" value="crotonase-like"/>
    <property type="match status" value="1"/>
</dbReference>
<comment type="catalytic activity">
    <reaction evidence="8">
        <text>a 4-saturated-(3S)-3-hydroxyacyl-CoA = a (3E)-enoyl-CoA + H2O</text>
        <dbReference type="Rhea" id="RHEA:20724"/>
        <dbReference type="ChEBI" id="CHEBI:15377"/>
        <dbReference type="ChEBI" id="CHEBI:58521"/>
        <dbReference type="ChEBI" id="CHEBI:137480"/>
        <dbReference type="EC" id="4.2.1.17"/>
    </reaction>
</comment>
<dbReference type="InterPro" id="IPR001753">
    <property type="entry name" value="Enoyl-CoA_hydra/iso"/>
</dbReference>
<proteinExistence type="inferred from homology"/>
<dbReference type="SUPFAM" id="SSF52096">
    <property type="entry name" value="ClpP/crotonase"/>
    <property type="match status" value="1"/>
</dbReference>
<dbReference type="InterPro" id="IPR014748">
    <property type="entry name" value="Enoyl-CoA_hydra_C"/>
</dbReference>
<dbReference type="PANTHER" id="PTHR11941">
    <property type="entry name" value="ENOYL-COA HYDRATASE-RELATED"/>
    <property type="match status" value="1"/>
</dbReference>
<evidence type="ECO:0000256" key="3">
    <source>
        <dbReference type="ARBA" id="ARBA00012076"/>
    </source>
</evidence>
<evidence type="ECO:0000256" key="1">
    <source>
        <dbReference type="ARBA" id="ARBA00002994"/>
    </source>
</evidence>
<dbReference type="EC" id="4.2.1.17" evidence="3"/>
<comment type="function">
    <text evidence="1">Could possibly oxidize fatty acids using specific components.</text>
</comment>
<sequence length="324" mass="35576">MATNVKRNFYIKIFYTVMFVSPCFLLPAFVPLKAGALFPLYSFTMSPRIRRSRDAGICDISVTLGMQPQFIIIHQQVAPYVAHIQLNRPKELNALNLQLMSELRDALKALDADDTVRAIVISGNEKAFAAGADIKQMADKTAIDMLNIDQFSTWDAIKKTRKPVIAATSGFVLGGGCELAMLCDMIVASETTRFGQPEIKLGIMPGAGGTQRLTRAVGKALAMEMVLTGRMISAAEALQAGLINKVVPVELYLQEAVNLAAEIAEKSPIAVKLAKEAVLKAFDTTLEEGLHFERKNFYLLFASQDQQEGMQAFIEKRPPVFKGK</sequence>
<reference evidence="11" key="1">
    <citation type="submission" date="2016-10" db="EMBL/GenBank/DDBJ databases">
        <authorList>
            <person name="Varghese N."/>
            <person name="Submissions S."/>
        </authorList>
    </citation>
    <scope>NUCLEOTIDE SEQUENCE [LARGE SCALE GENOMIC DNA]</scope>
    <source>
        <strain evidence="11">DSM 23920</strain>
    </source>
</reference>
<dbReference type="GO" id="GO:0004300">
    <property type="term" value="F:enoyl-CoA hydratase activity"/>
    <property type="evidence" value="ECO:0007669"/>
    <property type="project" value="UniProtKB-EC"/>
</dbReference>
<evidence type="ECO:0000256" key="8">
    <source>
        <dbReference type="ARBA" id="ARBA00023717"/>
    </source>
</evidence>
<evidence type="ECO:0000256" key="9">
    <source>
        <dbReference type="SAM" id="Phobius"/>
    </source>
</evidence>
<keyword evidence="11" id="KW-1185">Reference proteome</keyword>